<dbReference type="HOGENOM" id="CLU_011977_1_0_1"/>
<dbReference type="PANTHER" id="PTHR23422">
    <property type="entry name" value="DIPEPTIDYL PEPTIDASE III-RELATED"/>
    <property type="match status" value="1"/>
</dbReference>
<sequence length="694" mass="78005">MSLTRSPPVDVIRTASPVLQLTVKEVFQRLTPHQKLYAHHVSRASWHGSRIIMRQSSPEAIGIFDFIVDLYKSCNGLWKTLITEGGASAQELSSFLEYAGHFLYNMGNYWAEGDRKFIPDLSEDALIRLAQASPTATARLDAIIGPMLLGPPFALGYPSDSTQSAYYPSEERITKKEIARVSDFLQDKEIELENTRLRKVIADGQSVFEVLQASTDAESRAEWTAVEGLGTVRIVGGDHASELTRVCESLLQAKAYVENETQAQVIDHYIRNFQTGDMNSFRDAQKAWVMDKAPVVESILGFVEPYRDPHGVRGEWEGFVGIADPVESIKMRHFVDQSTTFIRLLPWAIPGVNDGKGPFEKDVFVAPDYTSSYSLAFCASYSFEATNVPNYNDIRETCGFKNIVVANRMNAINDPARPCYYVHDAEAKRYRECTHIIRFITTAIHELLGHGSGKLLSEASPSHYNFDIHNPPISPLTGKPIATWYRPGQTWTGVFGTIAPSVEECRAMLVPLYLIDNKELLAIFEHDDTTKITADELHHNTYLQIGVEGLQGLAYYSPEEKAWGQAHKRAHWAILNHLLRDGGGVLTVEHDSGTNKLTVKVDRSKLLSHGKPSLGRFLCQIHIWRCTADVTACTGYYEDVTSVNEEWRRIVIQQPEPRYKFAHANTFLKDKIVTVKEYDGSNDGLIQSWVERNV</sequence>
<dbReference type="Pfam" id="PF03571">
    <property type="entry name" value="Peptidase_M49"/>
    <property type="match status" value="1"/>
</dbReference>
<dbReference type="GO" id="GO:0046872">
    <property type="term" value="F:metal ion binding"/>
    <property type="evidence" value="ECO:0007669"/>
    <property type="project" value="UniProtKB-KW"/>
</dbReference>
<dbReference type="OrthoDB" id="4694525at2759"/>
<dbReference type="Proteomes" id="UP000028045">
    <property type="component" value="Unassembled WGS sequence"/>
</dbReference>
<name>A0A084B7L6_STACB</name>
<dbReference type="PANTHER" id="PTHR23422:SF11">
    <property type="entry name" value="DIPEPTIDYL PEPTIDASE 3"/>
    <property type="match status" value="1"/>
</dbReference>
<organism evidence="3 4">
    <name type="scientific">Stachybotrys chartarum (strain CBS 109288 / IBT 7711)</name>
    <name type="common">Toxic black mold</name>
    <name type="synonym">Stilbospora chartarum</name>
    <dbReference type="NCBI Taxonomy" id="1280523"/>
    <lineage>
        <taxon>Eukaryota</taxon>
        <taxon>Fungi</taxon>
        <taxon>Dikarya</taxon>
        <taxon>Ascomycota</taxon>
        <taxon>Pezizomycotina</taxon>
        <taxon>Sordariomycetes</taxon>
        <taxon>Hypocreomycetidae</taxon>
        <taxon>Hypocreales</taxon>
        <taxon>Stachybotryaceae</taxon>
        <taxon>Stachybotrys</taxon>
    </lineage>
</organism>
<keyword evidence="4" id="KW-1185">Reference proteome</keyword>
<evidence type="ECO:0000256" key="2">
    <source>
        <dbReference type="ARBA" id="ARBA00022801"/>
    </source>
</evidence>
<proteinExistence type="predicted"/>
<accession>A0A084B7L6</accession>
<dbReference type="AlphaFoldDB" id="A0A084B7L6"/>
<keyword evidence="1" id="KW-0479">Metal-binding</keyword>
<protein>
    <recommendedName>
        <fullName evidence="5">Dipeptidyl peptidase III</fullName>
    </recommendedName>
</protein>
<dbReference type="Gene3D" id="3.30.540.30">
    <property type="match status" value="3"/>
</dbReference>
<reference evidence="3 4" key="1">
    <citation type="journal article" date="2014" name="BMC Genomics">
        <title>Comparative genome sequencing reveals chemotype-specific gene clusters in the toxigenic black mold Stachybotrys.</title>
        <authorList>
            <person name="Semeiks J."/>
            <person name="Borek D."/>
            <person name="Otwinowski Z."/>
            <person name="Grishin N.V."/>
        </authorList>
    </citation>
    <scope>NUCLEOTIDE SEQUENCE [LARGE SCALE GENOMIC DNA]</scope>
    <source>
        <strain evidence="4">CBS 109288 / IBT 7711</strain>
    </source>
</reference>
<evidence type="ECO:0000313" key="3">
    <source>
        <dbReference type="EMBL" id="KEY73545.1"/>
    </source>
</evidence>
<gene>
    <name evidence="3" type="ORF">S7711_03704</name>
</gene>
<evidence type="ECO:0008006" key="5">
    <source>
        <dbReference type="Google" id="ProtNLM"/>
    </source>
</evidence>
<dbReference type="EMBL" id="KL647833">
    <property type="protein sequence ID" value="KEY73545.1"/>
    <property type="molecule type" value="Genomic_DNA"/>
</dbReference>
<keyword evidence="2" id="KW-0378">Hydrolase</keyword>
<dbReference type="GO" id="GO:0005737">
    <property type="term" value="C:cytoplasm"/>
    <property type="evidence" value="ECO:0007669"/>
    <property type="project" value="TreeGrafter"/>
</dbReference>
<evidence type="ECO:0000256" key="1">
    <source>
        <dbReference type="ARBA" id="ARBA00022723"/>
    </source>
</evidence>
<evidence type="ECO:0000313" key="4">
    <source>
        <dbReference type="Proteomes" id="UP000028045"/>
    </source>
</evidence>
<dbReference type="InterPro" id="IPR039461">
    <property type="entry name" value="Peptidase_M49"/>
</dbReference>
<dbReference type="GO" id="GO:0008239">
    <property type="term" value="F:dipeptidyl-peptidase activity"/>
    <property type="evidence" value="ECO:0007669"/>
    <property type="project" value="TreeGrafter"/>
</dbReference>